<comment type="catalytic activity">
    <reaction evidence="11">
        <text>adenosine 2',5'-bisphosphate + H2O = AMP + phosphate</text>
        <dbReference type="Rhea" id="RHEA:77643"/>
        <dbReference type="ChEBI" id="CHEBI:15377"/>
        <dbReference type="ChEBI" id="CHEBI:43474"/>
        <dbReference type="ChEBI" id="CHEBI:194156"/>
        <dbReference type="ChEBI" id="CHEBI:456215"/>
        <dbReference type="EC" id="3.1.3.7"/>
    </reaction>
    <physiologicalReaction direction="left-to-right" evidence="11">
        <dbReference type="Rhea" id="RHEA:77644"/>
    </physiologicalReaction>
</comment>
<dbReference type="OrthoDB" id="411145at2759"/>
<keyword evidence="5 18" id="KW-0479">Metal-binding</keyword>
<sequence>MAQCHPLVTRLVASSVTAATQAGKIIREIFTQGDLNIIDKGVNDLQTEADRSAQSCIIESLSRQFPDITIIGEEGTSRCQVPPEWIVNDLDPDVMKVKLPDYLENVSPKDVCVWVDPLDVLVGVAVGKKTVGGVIHQPYYKDVQKSSLGRTLWGIDKAGIGGFKPIPPPSGKRIITTTRSHSNKTVQAALDAMEPDEIIRVGGAGHKVMLLLEGKANAYVFASSGCKRWDTCAPEAVLNAAGGTLTDLNGDHYPYNAETEHPNTKGVLATAPSEQHSWYLSRISDQVKQEL</sequence>
<reference evidence="19" key="2">
    <citation type="submission" date="2021-04" db="EMBL/GenBank/DDBJ databases">
        <title>Genome-wide patterns of bracovirus chromosomal integration into multiple host tissues during parasitism.</title>
        <authorList>
            <person name="Chebbi M.A.C."/>
        </authorList>
    </citation>
    <scope>NUCLEOTIDE SEQUENCE</scope>
    <source>
        <tissue evidence="19">Whole body</tissue>
    </source>
</reference>
<dbReference type="GO" id="GO:0046854">
    <property type="term" value="P:phosphatidylinositol phosphate biosynthetic process"/>
    <property type="evidence" value="ECO:0007669"/>
    <property type="project" value="InterPro"/>
</dbReference>
<evidence type="ECO:0000256" key="2">
    <source>
        <dbReference type="ARBA" id="ARBA00009759"/>
    </source>
</evidence>
<dbReference type="InterPro" id="IPR020550">
    <property type="entry name" value="Inositol_monophosphatase_CS"/>
</dbReference>
<keyword evidence="4" id="KW-0452">Lithium</keyword>
<evidence type="ECO:0000256" key="8">
    <source>
        <dbReference type="ARBA" id="ARBA00040342"/>
    </source>
</evidence>
<dbReference type="GO" id="GO:0008441">
    <property type="term" value="F:3'(2'),5'-bisphosphate nucleotidase activity"/>
    <property type="evidence" value="ECO:0007669"/>
    <property type="project" value="UniProtKB-EC"/>
</dbReference>
<dbReference type="EC" id="3.1.3.57" evidence="15"/>
<evidence type="ECO:0000256" key="10">
    <source>
        <dbReference type="ARBA" id="ARBA00044465"/>
    </source>
</evidence>
<dbReference type="EC" id="3.1.3.7" evidence="3"/>
<accession>A0A8J5UQV3</accession>
<dbReference type="FunFam" id="3.40.190.80:FF:000006">
    <property type="entry name" value="Bisphosphate nucleotidase 1"/>
    <property type="match status" value="1"/>
</dbReference>
<dbReference type="CDD" id="cd01640">
    <property type="entry name" value="IPPase"/>
    <property type="match status" value="1"/>
</dbReference>
<evidence type="ECO:0000313" key="20">
    <source>
        <dbReference type="Proteomes" id="UP000729913"/>
    </source>
</evidence>
<dbReference type="GO" id="GO:0004441">
    <property type="term" value="F:inositol-1,4-bisphosphate 1-phosphatase activity"/>
    <property type="evidence" value="ECO:0007669"/>
    <property type="project" value="UniProtKB-EC"/>
</dbReference>
<dbReference type="AlphaFoldDB" id="A0A8J5UQV3"/>
<evidence type="ECO:0000256" key="3">
    <source>
        <dbReference type="ARBA" id="ARBA00012633"/>
    </source>
</evidence>
<comment type="catalytic activity">
    <reaction evidence="10">
        <text>1D-myo-inositol 1,3,4-trisphosphate + H2O = 1D-myo-inositol 3,4-bisphosphate + phosphate</text>
        <dbReference type="Rhea" id="RHEA:70319"/>
        <dbReference type="ChEBI" id="CHEBI:15377"/>
        <dbReference type="ChEBI" id="CHEBI:43474"/>
        <dbReference type="ChEBI" id="CHEBI:58414"/>
        <dbReference type="ChEBI" id="CHEBI:83241"/>
    </reaction>
    <physiologicalReaction direction="left-to-right" evidence="10">
        <dbReference type="Rhea" id="RHEA:70320"/>
    </physiologicalReaction>
</comment>
<evidence type="ECO:0000256" key="13">
    <source>
        <dbReference type="ARBA" id="ARBA00044479"/>
    </source>
</evidence>
<evidence type="ECO:0000313" key="19">
    <source>
        <dbReference type="EMBL" id="KAG8036497.1"/>
    </source>
</evidence>
<comment type="catalytic activity">
    <reaction evidence="14">
        <text>3'-phosphoadenylyl sulfate + H2O = adenosine 5'-phosphosulfate + phosphate</text>
        <dbReference type="Rhea" id="RHEA:77639"/>
        <dbReference type="ChEBI" id="CHEBI:15377"/>
        <dbReference type="ChEBI" id="CHEBI:43474"/>
        <dbReference type="ChEBI" id="CHEBI:58243"/>
        <dbReference type="ChEBI" id="CHEBI:58339"/>
        <dbReference type="EC" id="3.1.3.7"/>
    </reaction>
    <physiologicalReaction direction="left-to-right" evidence="14">
        <dbReference type="Rhea" id="RHEA:77640"/>
    </physiologicalReaction>
</comment>
<name>A0A8J5UQV3_9HYME</name>
<evidence type="ECO:0000256" key="12">
    <source>
        <dbReference type="ARBA" id="ARBA00044478"/>
    </source>
</evidence>
<evidence type="ECO:0000256" key="14">
    <source>
        <dbReference type="ARBA" id="ARBA00044484"/>
    </source>
</evidence>
<comment type="catalytic activity">
    <reaction evidence="12">
        <text>1D-myo-inositol 1,4-bisphosphate + H2O = 1D-myo-inositol 4-phosphate + phosphate</text>
        <dbReference type="Rhea" id="RHEA:15553"/>
        <dbReference type="ChEBI" id="CHEBI:15377"/>
        <dbReference type="ChEBI" id="CHEBI:43474"/>
        <dbReference type="ChEBI" id="CHEBI:58282"/>
        <dbReference type="ChEBI" id="CHEBI:58469"/>
        <dbReference type="EC" id="3.1.3.57"/>
    </reaction>
    <physiologicalReaction direction="left-to-right" evidence="12">
        <dbReference type="Rhea" id="RHEA:15554"/>
    </physiologicalReaction>
</comment>
<dbReference type="FunFam" id="3.30.540.10:FF:000012">
    <property type="entry name" value="Blast:Putative inositol monophosphatase 3"/>
    <property type="match status" value="1"/>
</dbReference>
<comment type="similarity">
    <text evidence="2">Belongs to the inositol monophosphatase superfamily.</text>
</comment>
<feature type="binding site" evidence="18">
    <location>
        <position position="118"/>
    </location>
    <ligand>
        <name>Mg(2+)</name>
        <dbReference type="ChEBI" id="CHEBI:18420"/>
        <label>1</label>
        <note>catalytic</note>
    </ligand>
</feature>
<keyword evidence="6" id="KW-0378">Hydrolase</keyword>
<organism evidence="19 20">
    <name type="scientific">Cotesia typhae</name>
    <dbReference type="NCBI Taxonomy" id="2053667"/>
    <lineage>
        <taxon>Eukaryota</taxon>
        <taxon>Metazoa</taxon>
        <taxon>Ecdysozoa</taxon>
        <taxon>Arthropoda</taxon>
        <taxon>Hexapoda</taxon>
        <taxon>Insecta</taxon>
        <taxon>Pterygota</taxon>
        <taxon>Neoptera</taxon>
        <taxon>Endopterygota</taxon>
        <taxon>Hymenoptera</taxon>
        <taxon>Apocrita</taxon>
        <taxon>Ichneumonoidea</taxon>
        <taxon>Braconidae</taxon>
        <taxon>Microgastrinae</taxon>
        <taxon>Cotesia</taxon>
    </lineage>
</organism>
<evidence type="ECO:0000256" key="1">
    <source>
        <dbReference type="ARBA" id="ARBA00001946"/>
    </source>
</evidence>
<keyword evidence="7 18" id="KW-0460">Magnesium</keyword>
<gene>
    <name evidence="19" type="ORF">G9C98_003819</name>
</gene>
<evidence type="ECO:0000256" key="5">
    <source>
        <dbReference type="ARBA" id="ARBA00022723"/>
    </source>
</evidence>
<dbReference type="PROSITE" id="PS00630">
    <property type="entry name" value="IMP_2"/>
    <property type="match status" value="1"/>
</dbReference>
<proteinExistence type="inferred from homology"/>
<evidence type="ECO:0000256" key="18">
    <source>
        <dbReference type="PIRSR" id="PIRSR600760-2"/>
    </source>
</evidence>
<evidence type="ECO:0000256" key="16">
    <source>
        <dbReference type="ARBA" id="ARBA00044544"/>
    </source>
</evidence>
<dbReference type="PANTHER" id="PTHR43028">
    <property type="entry name" value="3'(2'),5'-BISPHOSPHATE NUCLEOTIDASE 1"/>
    <property type="match status" value="1"/>
</dbReference>
<dbReference type="GO" id="GO:0046872">
    <property type="term" value="F:metal ion binding"/>
    <property type="evidence" value="ECO:0007669"/>
    <property type="project" value="UniProtKB-KW"/>
</dbReference>
<dbReference type="InterPro" id="IPR000760">
    <property type="entry name" value="Inositol_monophosphatase-like"/>
</dbReference>
<evidence type="ECO:0000256" key="11">
    <source>
        <dbReference type="ARBA" id="ARBA00044466"/>
    </source>
</evidence>
<evidence type="ECO:0000256" key="9">
    <source>
        <dbReference type="ARBA" id="ARBA00041815"/>
    </source>
</evidence>
<feature type="binding site" evidence="18">
    <location>
        <position position="73"/>
    </location>
    <ligand>
        <name>Mg(2+)</name>
        <dbReference type="ChEBI" id="CHEBI:18420"/>
        <label>1</label>
        <note>catalytic</note>
    </ligand>
</feature>
<evidence type="ECO:0000256" key="15">
    <source>
        <dbReference type="ARBA" id="ARBA00044519"/>
    </source>
</evidence>
<evidence type="ECO:0000256" key="4">
    <source>
        <dbReference type="ARBA" id="ARBA00022671"/>
    </source>
</evidence>
<dbReference type="InterPro" id="IPR050725">
    <property type="entry name" value="CysQ/Inositol_MonoPase"/>
</dbReference>
<evidence type="ECO:0000256" key="7">
    <source>
        <dbReference type="ARBA" id="ARBA00022842"/>
    </source>
</evidence>
<dbReference type="PANTHER" id="PTHR43028:SF5">
    <property type="entry name" value="3'(2'),5'-BISPHOSPHATE NUCLEOTIDASE 1"/>
    <property type="match status" value="1"/>
</dbReference>
<dbReference type="EMBL" id="JAAOIC020000048">
    <property type="protein sequence ID" value="KAG8036497.1"/>
    <property type="molecule type" value="Genomic_DNA"/>
</dbReference>
<feature type="binding site" evidence="18">
    <location>
        <position position="116"/>
    </location>
    <ligand>
        <name>Mg(2+)</name>
        <dbReference type="ChEBI" id="CHEBI:18420"/>
        <label>1</label>
        <note>catalytic</note>
    </ligand>
</feature>
<dbReference type="Pfam" id="PF00459">
    <property type="entry name" value="Inositol_P"/>
    <property type="match status" value="2"/>
</dbReference>
<evidence type="ECO:0000256" key="17">
    <source>
        <dbReference type="ARBA" id="ARBA00044554"/>
    </source>
</evidence>
<evidence type="ECO:0000256" key="6">
    <source>
        <dbReference type="ARBA" id="ARBA00022801"/>
    </source>
</evidence>
<comment type="caution">
    <text evidence="19">The sequence shown here is derived from an EMBL/GenBank/DDBJ whole genome shotgun (WGS) entry which is preliminary data.</text>
</comment>
<feature type="binding site" evidence="18">
    <location>
        <position position="230"/>
    </location>
    <ligand>
        <name>Mg(2+)</name>
        <dbReference type="ChEBI" id="CHEBI:18420"/>
        <label>1</label>
        <note>catalytic</note>
    </ligand>
</feature>
<feature type="binding site" evidence="18">
    <location>
        <position position="119"/>
    </location>
    <ligand>
        <name>Mg(2+)</name>
        <dbReference type="ChEBI" id="CHEBI:18420"/>
        <label>1</label>
        <note>catalytic</note>
    </ligand>
</feature>
<comment type="cofactor">
    <cofactor evidence="1 18">
        <name>Mg(2+)</name>
        <dbReference type="ChEBI" id="CHEBI:18420"/>
    </cofactor>
</comment>
<protein>
    <recommendedName>
        <fullName evidence="8">3'(2'),5'-bisphosphate nucleotidase 1</fullName>
        <ecNumber evidence="15">3.1.3.57</ecNumber>
        <ecNumber evidence="3">3.1.3.7</ecNumber>
    </recommendedName>
    <alternativeName>
        <fullName evidence="16">3'-phosphoadenosine 5'-phosphate phosphatase</fullName>
    </alternativeName>
    <alternativeName>
        <fullName evidence="9">Bisphosphate 3'-nucleotidase 1</fullName>
    </alternativeName>
    <alternativeName>
        <fullName evidence="17">Inositol-polyphosphate 1-phosphatase</fullName>
    </alternativeName>
</protein>
<keyword evidence="20" id="KW-1185">Reference proteome</keyword>
<dbReference type="GO" id="GO:0005737">
    <property type="term" value="C:cytoplasm"/>
    <property type="evidence" value="ECO:0007669"/>
    <property type="project" value="UniProtKB-ARBA"/>
</dbReference>
<comment type="catalytic activity">
    <reaction evidence="13">
        <text>adenosine 3',5'-bisphosphate + H2O = AMP + phosphate</text>
        <dbReference type="Rhea" id="RHEA:10040"/>
        <dbReference type="ChEBI" id="CHEBI:15377"/>
        <dbReference type="ChEBI" id="CHEBI:43474"/>
        <dbReference type="ChEBI" id="CHEBI:58343"/>
        <dbReference type="ChEBI" id="CHEBI:456215"/>
        <dbReference type="EC" id="3.1.3.7"/>
    </reaction>
    <physiologicalReaction direction="left-to-right" evidence="13">
        <dbReference type="Rhea" id="RHEA:10041"/>
    </physiologicalReaction>
</comment>
<dbReference type="Proteomes" id="UP000729913">
    <property type="component" value="Unassembled WGS sequence"/>
</dbReference>
<reference evidence="19" key="1">
    <citation type="submission" date="2020-03" db="EMBL/GenBank/DDBJ databases">
        <authorList>
            <person name="Chebbi M.A."/>
            <person name="Drezen J.M."/>
        </authorList>
    </citation>
    <scope>NUCLEOTIDE SEQUENCE</scope>
    <source>
        <tissue evidence="19">Whole body</tissue>
    </source>
</reference>